<evidence type="ECO:0000256" key="5">
    <source>
        <dbReference type="ARBA" id="ARBA00023136"/>
    </source>
</evidence>
<reference evidence="13" key="1">
    <citation type="submission" date="2025-08" db="UniProtKB">
        <authorList>
            <consortium name="RefSeq"/>
        </authorList>
    </citation>
    <scope>IDENTIFICATION</scope>
</reference>
<dbReference type="GO" id="GO:0009617">
    <property type="term" value="P:response to bacterium"/>
    <property type="evidence" value="ECO:0007669"/>
    <property type="project" value="TreeGrafter"/>
</dbReference>
<dbReference type="InterPro" id="IPR013106">
    <property type="entry name" value="Ig_V-set"/>
</dbReference>
<feature type="transmembrane region" description="Helical" evidence="9">
    <location>
        <begin position="141"/>
        <end position="162"/>
    </location>
</feature>
<keyword evidence="12" id="KW-1185">Reference proteome</keyword>
<evidence type="ECO:0000256" key="10">
    <source>
        <dbReference type="SAM" id="SignalP"/>
    </source>
</evidence>
<feature type="region of interest" description="Disordered" evidence="8">
    <location>
        <begin position="434"/>
        <end position="485"/>
    </location>
</feature>
<keyword evidence="2" id="KW-1003">Cell membrane</keyword>
<dbReference type="GO" id="GO:0008168">
    <property type="term" value="F:methyltransferase activity"/>
    <property type="evidence" value="ECO:0007669"/>
    <property type="project" value="InterPro"/>
</dbReference>
<dbReference type="CDD" id="cd00099">
    <property type="entry name" value="IgV"/>
    <property type="match status" value="1"/>
</dbReference>
<dbReference type="Pfam" id="PF09004">
    <property type="entry name" value="ALKBH8_N"/>
    <property type="match status" value="1"/>
</dbReference>
<dbReference type="InterPro" id="IPR036179">
    <property type="entry name" value="Ig-like_dom_sf"/>
</dbReference>
<dbReference type="GO" id="GO:0005886">
    <property type="term" value="C:plasma membrane"/>
    <property type="evidence" value="ECO:0007669"/>
    <property type="project" value="UniProtKB-SubCell"/>
</dbReference>
<keyword evidence="3 10" id="KW-0732">Signal</keyword>
<dbReference type="InterPro" id="IPR015095">
    <property type="entry name" value="AlkB_hom8_N"/>
</dbReference>
<gene>
    <name evidence="13" type="primary">LOC103361182</name>
</gene>
<evidence type="ECO:0000256" key="8">
    <source>
        <dbReference type="SAM" id="MobiDB-lite"/>
    </source>
</evidence>
<keyword evidence="4" id="KW-0391">Immunity</keyword>
<feature type="domain" description="Ig-like" evidence="11">
    <location>
        <begin position="8"/>
        <end position="111"/>
    </location>
</feature>
<evidence type="ECO:0000256" key="1">
    <source>
        <dbReference type="ARBA" id="ARBA00004236"/>
    </source>
</evidence>
<evidence type="ECO:0000256" key="6">
    <source>
        <dbReference type="ARBA" id="ARBA00023157"/>
    </source>
</evidence>
<evidence type="ECO:0000256" key="7">
    <source>
        <dbReference type="ARBA" id="ARBA00023180"/>
    </source>
</evidence>
<dbReference type="InterPro" id="IPR007110">
    <property type="entry name" value="Ig-like_dom"/>
</dbReference>
<feature type="transmembrane region" description="Helical" evidence="9">
    <location>
        <begin position="406"/>
        <end position="427"/>
    </location>
</feature>
<dbReference type="Gene3D" id="2.60.40.10">
    <property type="entry name" value="Immunoglobulins"/>
    <property type="match status" value="2"/>
</dbReference>
<keyword evidence="9" id="KW-1133">Transmembrane helix</keyword>
<dbReference type="GO" id="GO:0002376">
    <property type="term" value="P:immune system process"/>
    <property type="evidence" value="ECO:0007669"/>
    <property type="project" value="UniProtKB-KW"/>
</dbReference>
<dbReference type="SUPFAM" id="SSF48726">
    <property type="entry name" value="Immunoglobulin"/>
    <property type="match status" value="2"/>
</dbReference>
<feature type="chain" id="PRO_5041307714" evidence="10">
    <location>
        <begin position="26"/>
        <end position="485"/>
    </location>
</feature>
<dbReference type="SMART" id="SM00409">
    <property type="entry name" value="IG"/>
    <property type="match status" value="2"/>
</dbReference>
<dbReference type="AlphaFoldDB" id="A0A9Y4K536"/>
<keyword evidence="7" id="KW-0325">Glycoprotein</keyword>
<evidence type="ECO:0000259" key="11">
    <source>
        <dbReference type="PROSITE" id="PS50835"/>
    </source>
</evidence>
<dbReference type="PROSITE" id="PS50835">
    <property type="entry name" value="IG_LIKE"/>
    <property type="match status" value="1"/>
</dbReference>
<comment type="subcellular location">
    <subcellularLocation>
        <location evidence="1">Cell membrane</location>
    </subcellularLocation>
</comment>
<name>A0A9Y4K536_9TELE</name>
<dbReference type="GO" id="GO:0016706">
    <property type="term" value="F:2-oxoglutarate-dependent dioxygenase activity"/>
    <property type="evidence" value="ECO:0007669"/>
    <property type="project" value="InterPro"/>
</dbReference>
<evidence type="ECO:0000313" key="13">
    <source>
        <dbReference type="RefSeq" id="XP_008285422.1"/>
    </source>
</evidence>
<evidence type="ECO:0000256" key="3">
    <source>
        <dbReference type="ARBA" id="ARBA00022729"/>
    </source>
</evidence>
<protein>
    <submittedName>
        <fullName evidence="13">Uncharacterized protein LOC103361182</fullName>
    </submittedName>
</protein>
<dbReference type="Proteomes" id="UP000694891">
    <property type="component" value="Unplaced"/>
</dbReference>
<evidence type="ECO:0000256" key="4">
    <source>
        <dbReference type="ARBA" id="ARBA00022859"/>
    </source>
</evidence>
<evidence type="ECO:0000256" key="9">
    <source>
        <dbReference type="SAM" id="Phobius"/>
    </source>
</evidence>
<evidence type="ECO:0000256" key="2">
    <source>
        <dbReference type="ARBA" id="ARBA00022475"/>
    </source>
</evidence>
<feature type="signal peptide" evidence="10">
    <location>
        <begin position="1"/>
        <end position="25"/>
    </location>
</feature>
<dbReference type="PANTHER" id="PTHR19433:SF111">
    <property type="entry name" value="T CELL RECEPTOR ALPHA VARIABLE 4"/>
    <property type="match status" value="1"/>
</dbReference>
<dbReference type="PANTHER" id="PTHR19433">
    <property type="entry name" value="T-CELL RECEPTOR ALPHA CHAIN V REGION-RELATED"/>
    <property type="match status" value="1"/>
</dbReference>
<dbReference type="RefSeq" id="XP_008285422.1">
    <property type="nucleotide sequence ID" value="XM_008287200.1"/>
</dbReference>
<dbReference type="InterPro" id="IPR052051">
    <property type="entry name" value="TCR_complex_component"/>
</dbReference>
<dbReference type="GeneID" id="103361182"/>
<keyword evidence="9" id="KW-0812">Transmembrane</keyword>
<dbReference type="InterPro" id="IPR013783">
    <property type="entry name" value="Ig-like_fold"/>
</dbReference>
<proteinExistence type="predicted"/>
<organism evidence="12 13">
    <name type="scientific">Stegastes partitus</name>
    <name type="common">bicolor damselfish</name>
    <dbReference type="NCBI Taxonomy" id="144197"/>
    <lineage>
        <taxon>Eukaryota</taxon>
        <taxon>Metazoa</taxon>
        <taxon>Chordata</taxon>
        <taxon>Craniata</taxon>
        <taxon>Vertebrata</taxon>
        <taxon>Euteleostomi</taxon>
        <taxon>Actinopterygii</taxon>
        <taxon>Neopterygii</taxon>
        <taxon>Teleostei</taxon>
        <taxon>Neoteleostei</taxon>
        <taxon>Acanthomorphata</taxon>
        <taxon>Ovalentaria</taxon>
        <taxon>Pomacentridae</taxon>
        <taxon>Stegastes</taxon>
    </lineage>
</organism>
<sequence length="485" mass="53618">MKHLTLIPALFLCSFGCLSLSATESQTVKVQPGEDVTLLCSNFSSSPGQIIWFRLFNGTHPRCISSIFSSIQPASLCSGVENGKLELTSNSSTLFLKIKHVDSSDSGFYFCGYTIKTHPVIVSSTYVQVPEESDGTPPSNLLSFILAGVTVLLILVIIGLIVQNRKLKTADKQEQNPEQSEVNPTLTFTCMYVCMSIYIPICKHHSFNLPESPDPYQKFSPAATAYTHSNILEVCFHQVTLDPDDLDYTTVAFQPNVNRREPGPEPVPEPEMFLGIHTSEDLCWAKNTSGLVKKAHQQLYFLRTLRRNHLSTAMLVNFYCCAIESILTSCITVCSIQPASLCSGVENGKLELTSNSSTLFLKIKHVDSSDSGFYFCGYTIKTHPVIVSSTYVQVPEESDGTPPSNLLSFILAGVTVLLILVIIGLIVQNRKLKTADKQEQNPEQSETLDPDDLDYTTVAFQPNVNRREPEPEPVPEPEVIYSATR</sequence>
<keyword evidence="5 9" id="KW-0472">Membrane</keyword>
<accession>A0A9Y4K536</accession>
<dbReference type="InterPro" id="IPR003599">
    <property type="entry name" value="Ig_sub"/>
</dbReference>
<evidence type="ECO:0000313" key="12">
    <source>
        <dbReference type="Proteomes" id="UP000694891"/>
    </source>
</evidence>
<keyword evidence="6" id="KW-1015">Disulfide bond</keyword>
<dbReference type="Pfam" id="PF07686">
    <property type="entry name" value="V-set"/>
    <property type="match status" value="1"/>
</dbReference>